<dbReference type="PANTHER" id="PTHR39601">
    <property type="entry name" value="CHORIOGENIN HMINOR"/>
    <property type="match status" value="1"/>
</dbReference>
<feature type="compositionally biased region" description="Low complexity" evidence="1">
    <location>
        <begin position="1068"/>
        <end position="1079"/>
    </location>
</feature>
<feature type="region of interest" description="Disordered" evidence="1">
    <location>
        <begin position="446"/>
        <end position="465"/>
    </location>
</feature>
<dbReference type="Proteomes" id="UP000276215">
    <property type="component" value="Unassembled WGS sequence"/>
</dbReference>
<feature type="region of interest" description="Disordered" evidence="1">
    <location>
        <begin position="1068"/>
        <end position="1113"/>
    </location>
</feature>
<feature type="domain" description="DUF8004" evidence="2">
    <location>
        <begin position="536"/>
        <end position="627"/>
    </location>
</feature>
<dbReference type="EMBL" id="ML120410">
    <property type="protein sequence ID" value="RPA96868.1"/>
    <property type="molecule type" value="Genomic_DNA"/>
</dbReference>
<dbReference type="STRING" id="1336337.A0A3N4JIP3"/>
<dbReference type="Pfam" id="PF26013">
    <property type="entry name" value="DUF8004"/>
    <property type="match status" value="1"/>
</dbReference>
<name>A0A3N4JIP3_9PEZI</name>
<dbReference type="OrthoDB" id="5300331at2759"/>
<keyword evidence="4" id="KW-1185">Reference proteome</keyword>
<gene>
    <name evidence="3" type="ORF">L873DRAFT_1922969</name>
</gene>
<proteinExistence type="predicted"/>
<feature type="region of interest" description="Disordered" evidence="1">
    <location>
        <begin position="1151"/>
        <end position="1223"/>
    </location>
</feature>
<evidence type="ECO:0000313" key="4">
    <source>
        <dbReference type="Proteomes" id="UP000276215"/>
    </source>
</evidence>
<feature type="region of interest" description="Disordered" evidence="1">
    <location>
        <begin position="81"/>
        <end position="103"/>
    </location>
</feature>
<organism evidence="3 4">
    <name type="scientific">Choiromyces venosus 120613-1</name>
    <dbReference type="NCBI Taxonomy" id="1336337"/>
    <lineage>
        <taxon>Eukaryota</taxon>
        <taxon>Fungi</taxon>
        <taxon>Dikarya</taxon>
        <taxon>Ascomycota</taxon>
        <taxon>Pezizomycotina</taxon>
        <taxon>Pezizomycetes</taxon>
        <taxon>Pezizales</taxon>
        <taxon>Tuberaceae</taxon>
        <taxon>Choiromyces</taxon>
    </lineage>
</organism>
<evidence type="ECO:0000313" key="3">
    <source>
        <dbReference type="EMBL" id="RPA96868.1"/>
    </source>
</evidence>
<evidence type="ECO:0000256" key="1">
    <source>
        <dbReference type="SAM" id="MobiDB-lite"/>
    </source>
</evidence>
<feature type="region of interest" description="Disordered" evidence="1">
    <location>
        <begin position="974"/>
        <end position="1005"/>
    </location>
</feature>
<feature type="region of interest" description="Disordered" evidence="1">
    <location>
        <begin position="219"/>
        <end position="266"/>
    </location>
</feature>
<feature type="region of interest" description="Disordered" evidence="1">
    <location>
        <begin position="349"/>
        <end position="420"/>
    </location>
</feature>
<feature type="compositionally biased region" description="Polar residues" evidence="1">
    <location>
        <begin position="349"/>
        <end position="358"/>
    </location>
</feature>
<protein>
    <recommendedName>
        <fullName evidence="2">DUF8004 domain-containing protein</fullName>
    </recommendedName>
</protein>
<feature type="region of interest" description="Disordered" evidence="1">
    <location>
        <begin position="768"/>
        <end position="797"/>
    </location>
</feature>
<feature type="compositionally biased region" description="Polar residues" evidence="1">
    <location>
        <begin position="376"/>
        <end position="392"/>
    </location>
</feature>
<feature type="compositionally biased region" description="Pro residues" evidence="1">
    <location>
        <begin position="1080"/>
        <end position="1093"/>
    </location>
</feature>
<sequence>MQLLRRLFHSSREKDKKRIKKTITMAKADRRRSSFLATDPMKRLTNFFGSSSSEEDVKQQTLAVATTAITTSTTVTAATAATATTGNSTETTTETTTTAPTTQIHSSQQTVQVGVQVPLTPPIPPKENLLALPESLASVGVNGRQNAPRLSISLPSPAPTKTIHDIGESLTPPMSGSNQNYGALSPNLQPVSVSPHPISPITSPGGGNRNFSGASYASYATTSSRPSSSHMNFPVAPSPAPSEAARGSLRRKRRSGGGFFGKKKRDDVDCPTAWRLTRASTEHLEEYNYAPLAKGEPVPDMWDDQGDTLVFLAPRNVPNPKFTAPSFRMSSTPLLFLALGQYVEDTQYGSQDEVTSPGGTRLEPDDLFLDVPTGVPQRSSSQNFSRPGTPTAATDPVTVGEGQEAANGGSPPPPELSRDARFLDQTGRPEATIYYKVYYPALEFGLRPSSPPKDGKGKKHKHSNSVTDETIQRLIDARNLFAFLNCNFLVGTADREMPFQILLKTFEMIQGPASPTLRPEGQLDTNGLSKAVMAESNFLYYVETLKIDDLRNDDDAIVEALILAERWNCSLLYHEGFVHACGRWEEIKDHSGFALVSERTKKRLDRASIEMHNVRIASVLGRLSNFDYPSIFTGDGKYPEYKPWRLAFDAMRKHTLSYYKHVYGSWPPRAGKRGKGGGYTETGGLNRVVLQKVYNDFSALYDLVVDREWIHGERIHFETLYGSDGDDVEAREKEESARTTIRKIQHTYDESGVPVQPSMPFDLPRLPYIPATPPPTANRKPAKKSKSKASKKLKGEELSSVLRNSYNQDSYHRQPANEFAEMFKQLEKEFGNGKTIEDLMDARRGRWLFIYCVCQSLPLVVVDAPGVRYSDGVEYFLCKNLKGPLPWQKASNRRISRLSGIWVPGPGGLLSVPGSGQNGVDAGDDEIEYVYRKGHCWTVAEKWRMVSGPAVEDLEAVELEGGEDPGFLAFQQSLMDGGADTGSPDMSPGVTTPQGTELSPPPFHGAYSGIDDVVGAERNSIQYYNPNNQVPQSPQDQIWAGQPVPANAQDLYLVYQQQQELLRQQFEQQLQLQQQRQSYPPAPQAPPPKPPTESPQQYSNSFQFFPPQTLRPLQMPDETTRQYQPLTQSPNHETVPRTQEEFTRYRQAHFEQFQRQRQASPSPPPIRLSSEDPAGSPSLTPLPGSPMDGKAAFTPSDIRPVSASPPQKAHTWSGQFDPLGRRV</sequence>
<dbReference type="PANTHER" id="PTHR39601:SF1">
    <property type="entry name" value="CHORIOGENIN HMINOR"/>
    <property type="match status" value="1"/>
</dbReference>
<dbReference type="InterPro" id="IPR058317">
    <property type="entry name" value="DUF8004"/>
</dbReference>
<reference evidence="3 4" key="1">
    <citation type="journal article" date="2018" name="Nat. Ecol. Evol.">
        <title>Pezizomycetes genomes reveal the molecular basis of ectomycorrhizal truffle lifestyle.</title>
        <authorList>
            <person name="Murat C."/>
            <person name="Payen T."/>
            <person name="Noel B."/>
            <person name="Kuo A."/>
            <person name="Morin E."/>
            <person name="Chen J."/>
            <person name="Kohler A."/>
            <person name="Krizsan K."/>
            <person name="Balestrini R."/>
            <person name="Da Silva C."/>
            <person name="Montanini B."/>
            <person name="Hainaut M."/>
            <person name="Levati E."/>
            <person name="Barry K.W."/>
            <person name="Belfiori B."/>
            <person name="Cichocki N."/>
            <person name="Clum A."/>
            <person name="Dockter R.B."/>
            <person name="Fauchery L."/>
            <person name="Guy J."/>
            <person name="Iotti M."/>
            <person name="Le Tacon F."/>
            <person name="Lindquist E.A."/>
            <person name="Lipzen A."/>
            <person name="Malagnac F."/>
            <person name="Mello A."/>
            <person name="Molinier V."/>
            <person name="Miyauchi S."/>
            <person name="Poulain J."/>
            <person name="Riccioni C."/>
            <person name="Rubini A."/>
            <person name="Sitrit Y."/>
            <person name="Splivallo R."/>
            <person name="Traeger S."/>
            <person name="Wang M."/>
            <person name="Zifcakova L."/>
            <person name="Wipf D."/>
            <person name="Zambonelli A."/>
            <person name="Paolocci F."/>
            <person name="Nowrousian M."/>
            <person name="Ottonello S."/>
            <person name="Baldrian P."/>
            <person name="Spatafora J.W."/>
            <person name="Henrissat B."/>
            <person name="Nagy L.G."/>
            <person name="Aury J.M."/>
            <person name="Wincker P."/>
            <person name="Grigoriev I.V."/>
            <person name="Bonfante P."/>
            <person name="Martin F.M."/>
        </authorList>
    </citation>
    <scope>NUCLEOTIDE SEQUENCE [LARGE SCALE GENOMIC DNA]</scope>
    <source>
        <strain evidence="3 4">120613-1</strain>
    </source>
</reference>
<evidence type="ECO:0000259" key="2">
    <source>
        <dbReference type="Pfam" id="PF26013"/>
    </source>
</evidence>
<feature type="compositionally biased region" description="Low complexity" evidence="1">
    <location>
        <begin position="219"/>
        <end position="229"/>
    </location>
</feature>
<accession>A0A3N4JIP3</accession>
<dbReference type="AlphaFoldDB" id="A0A3N4JIP3"/>
<feature type="compositionally biased region" description="Basic residues" evidence="1">
    <location>
        <begin position="780"/>
        <end position="792"/>
    </location>
</feature>
<feature type="compositionally biased region" description="Low complexity" evidence="1">
    <location>
        <begin position="1173"/>
        <end position="1186"/>
    </location>
</feature>